<keyword evidence="3" id="KW-0464">Manganese</keyword>
<dbReference type="GO" id="GO:0005829">
    <property type="term" value="C:cytosol"/>
    <property type="evidence" value="ECO:0007669"/>
    <property type="project" value="TreeGrafter"/>
</dbReference>
<dbReference type="GO" id="GO:0030145">
    <property type="term" value="F:manganese ion binding"/>
    <property type="evidence" value="ECO:0007669"/>
    <property type="project" value="TreeGrafter"/>
</dbReference>
<evidence type="ECO:0000256" key="4">
    <source>
        <dbReference type="PROSITE-ProRule" id="PRU00742"/>
    </source>
</evidence>
<evidence type="ECO:0000313" key="6">
    <source>
        <dbReference type="Proteomes" id="UP000633205"/>
    </source>
</evidence>
<gene>
    <name evidence="5" type="primary">rocF</name>
    <name evidence="5" type="ORF">GCM10010915_13220</name>
</gene>
<evidence type="ECO:0000313" key="5">
    <source>
        <dbReference type="EMBL" id="GGD34195.1"/>
    </source>
</evidence>
<protein>
    <submittedName>
        <fullName evidence="5">Arginase</fullName>
    </submittedName>
</protein>
<dbReference type="PANTHER" id="PTHR43782">
    <property type="entry name" value="ARGINASE"/>
    <property type="match status" value="1"/>
</dbReference>
<dbReference type="InterPro" id="IPR006035">
    <property type="entry name" value="Ureohydrolase"/>
</dbReference>
<dbReference type="Gene3D" id="3.40.800.10">
    <property type="entry name" value="Ureohydrolase domain"/>
    <property type="match status" value="1"/>
</dbReference>
<dbReference type="CDD" id="cd09999">
    <property type="entry name" value="Arginase-like_1"/>
    <property type="match status" value="1"/>
</dbReference>
<dbReference type="SUPFAM" id="SSF52768">
    <property type="entry name" value="Arginase/deacetylase"/>
    <property type="match status" value="1"/>
</dbReference>
<dbReference type="AlphaFoldDB" id="A0A916Y832"/>
<dbReference type="PROSITE" id="PS51409">
    <property type="entry name" value="ARGINASE_2"/>
    <property type="match status" value="1"/>
</dbReference>
<keyword evidence="2" id="KW-0378">Hydrolase</keyword>
<organism evidence="5 6">
    <name type="scientific">Microbacterium faecale</name>
    <dbReference type="NCBI Taxonomy" id="1804630"/>
    <lineage>
        <taxon>Bacteria</taxon>
        <taxon>Bacillati</taxon>
        <taxon>Actinomycetota</taxon>
        <taxon>Actinomycetes</taxon>
        <taxon>Micrococcales</taxon>
        <taxon>Microbacteriaceae</taxon>
        <taxon>Microbacterium</taxon>
    </lineage>
</organism>
<dbReference type="GO" id="GO:0004053">
    <property type="term" value="F:arginase activity"/>
    <property type="evidence" value="ECO:0007669"/>
    <property type="project" value="TreeGrafter"/>
</dbReference>
<dbReference type="InterPro" id="IPR023696">
    <property type="entry name" value="Ureohydrolase_dom_sf"/>
</dbReference>
<dbReference type="RefSeq" id="WP_188711492.1">
    <property type="nucleotide sequence ID" value="NZ_BMHO01000001.1"/>
</dbReference>
<sequence>MARFIVVPQWQGSRSTRAMALIDGAEAIAGDLPSAATHRVEVPFEAGESLETGVLRASTLRRVARHLAEELDGFGGAEERLVVIGGDGGVAVPAIGHAARAELAVAWFDAHAGLHVPDPATPIAYEQGALRSVLGEGPEGLALDRDAVHAGNVVLIGTRAYEDDEAEVIADRGMHLVSADASAETITDAVAGTGASDVFVHIDLGVLDPSRITGVPDAQPFGMEPTTLIAAIGALRERFALVGASIVGFAPHSPAEAVDDLGTILRVIGALAKA</sequence>
<dbReference type="EMBL" id="BMHO01000001">
    <property type="protein sequence ID" value="GGD34195.1"/>
    <property type="molecule type" value="Genomic_DNA"/>
</dbReference>
<reference evidence="5" key="1">
    <citation type="journal article" date="2014" name="Int. J. Syst. Evol. Microbiol.">
        <title>Complete genome sequence of Corynebacterium casei LMG S-19264T (=DSM 44701T), isolated from a smear-ripened cheese.</title>
        <authorList>
            <consortium name="US DOE Joint Genome Institute (JGI-PGF)"/>
            <person name="Walter F."/>
            <person name="Albersmeier A."/>
            <person name="Kalinowski J."/>
            <person name="Ruckert C."/>
        </authorList>
    </citation>
    <scope>NUCLEOTIDE SEQUENCE</scope>
    <source>
        <strain evidence="5">CGMCC 1.15152</strain>
    </source>
</reference>
<dbReference type="Proteomes" id="UP000633205">
    <property type="component" value="Unassembled WGS sequence"/>
</dbReference>
<accession>A0A916Y832</accession>
<evidence type="ECO:0000256" key="2">
    <source>
        <dbReference type="ARBA" id="ARBA00022801"/>
    </source>
</evidence>
<keyword evidence="6" id="KW-1185">Reference proteome</keyword>
<dbReference type="PANTHER" id="PTHR43782:SF3">
    <property type="entry name" value="ARGINASE"/>
    <property type="match status" value="1"/>
</dbReference>
<proteinExistence type="inferred from homology"/>
<evidence type="ECO:0000256" key="1">
    <source>
        <dbReference type="ARBA" id="ARBA00022723"/>
    </source>
</evidence>
<comment type="similarity">
    <text evidence="4">Belongs to the arginase family.</text>
</comment>
<reference evidence="5" key="2">
    <citation type="submission" date="2020-09" db="EMBL/GenBank/DDBJ databases">
        <authorList>
            <person name="Sun Q."/>
            <person name="Zhou Y."/>
        </authorList>
    </citation>
    <scope>NUCLEOTIDE SEQUENCE</scope>
    <source>
        <strain evidence="5">CGMCC 1.15152</strain>
    </source>
</reference>
<evidence type="ECO:0000256" key="3">
    <source>
        <dbReference type="ARBA" id="ARBA00023211"/>
    </source>
</evidence>
<keyword evidence="1" id="KW-0479">Metal-binding</keyword>
<comment type="caution">
    <text evidence="5">The sequence shown here is derived from an EMBL/GenBank/DDBJ whole genome shotgun (WGS) entry which is preliminary data.</text>
</comment>
<name>A0A916Y832_9MICO</name>
<dbReference type="Pfam" id="PF00491">
    <property type="entry name" value="Arginase"/>
    <property type="match status" value="1"/>
</dbReference>